<dbReference type="GO" id="GO:0030057">
    <property type="term" value="C:desmosome"/>
    <property type="evidence" value="ECO:0007669"/>
    <property type="project" value="UniProtKB-SubCell"/>
</dbReference>
<evidence type="ECO:0000313" key="20">
    <source>
        <dbReference type="EMBL" id="KAI7804636.1"/>
    </source>
</evidence>
<feature type="domain" description="Cadherin" evidence="19">
    <location>
        <begin position="266"/>
        <end position="384"/>
    </location>
</feature>
<dbReference type="CDD" id="cd11304">
    <property type="entry name" value="Cadherin_repeat"/>
    <property type="match status" value="4"/>
</dbReference>
<keyword evidence="3" id="KW-1003">Cell membrane</keyword>
<evidence type="ECO:0000256" key="1">
    <source>
        <dbReference type="ARBA" id="ARBA00004251"/>
    </source>
</evidence>
<dbReference type="GO" id="GO:0007156">
    <property type="term" value="P:homophilic cell adhesion via plasma membrane adhesion molecules"/>
    <property type="evidence" value="ECO:0007669"/>
    <property type="project" value="InterPro"/>
</dbReference>
<dbReference type="Gene3D" id="4.10.900.10">
    <property type="entry name" value="TCF3-CBD (Catenin binding domain)"/>
    <property type="match status" value="1"/>
</dbReference>
<keyword evidence="6" id="KW-0479">Metal-binding</keyword>
<evidence type="ECO:0000256" key="12">
    <source>
        <dbReference type="ARBA" id="ARBA00022989"/>
    </source>
</evidence>
<keyword evidence="8" id="KW-0677">Repeat</keyword>
<evidence type="ECO:0000256" key="2">
    <source>
        <dbReference type="ARBA" id="ARBA00004568"/>
    </source>
</evidence>
<keyword evidence="13" id="KW-0472">Membrane</keyword>
<dbReference type="GO" id="GO:0005509">
    <property type="term" value="F:calcium ion binding"/>
    <property type="evidence" value="ECO:0007669"/>
    <property type="project" value="UniProtKB-UniRule"/>
</dbReference>
<keyword evidence="12" id="KW-1133">Transmembrane helix</keyword>
<dbReference type="AlphaFoldDB" id="A0A9W7TX87"/>
<dbReference type="FunFam" id="2.60.40.60:FF:000074">
    <property type="entry name" value="Desmoglein 4"/>
    <property type="match status" value="1"/>
</dbReference>
<dbReference type="SMART" id="SM00112">
    <property type="entry name" value="CA"/>
    <property type="match status" value="4"/>
</dbReference>
<dbReference type="Gene3D" id="2.60.40.60">
    <property type="entry name" value="Cadherins"/>
    <property type="match status" value="5"/>
</dbReference>
<evidence type="ECO:0000256" key="5">
    <source>
        <dbReference type="ARBA" id="ARBA00022692"/>
    </source>
</evidence>
<organism evidence="20 21">
    <name type="scientific">Triplophysa rosa</name>
    <name type="common">Cave loach</name>
    <dbReference type="NCBI Taxonomy" id="992332"/>
    <lineage>
        <taxon>Eukaryota</taxon>
        <taxon>Metazoa</taxon>
        <taxon>Chordata</taxon>
        <taxon>Craniata</taxon>
        <taxon>Vertebrata</taxon>
        <taxon>Euteleostomi</taxon>
        <taxon>Actinopterygii</taxon>
        <taxon>Neopterygii</taxon>
        <taxon>Teleostei</taxon>
        <taxon>Ostariophysi</taxon>
        <taxon>Cypriniformes</taxon>
        <taxon>Nemacheilidae</taxon>
        <taxon>Triplophysa</taxon>
    </lineage>
</organism>
<evidence type="ECO:0000256" key="14">
    <source>
        <dbReference type="ARBA" id="ARBA00023180"/>
    </source>
</evidence>
<feature type="chain" id="PRO_5040931179" evidence="18">
    <location>
        <begin position="27"/>
        <end position="1091"/>
    </location>
</feature>
<keyword evidence="7 18" id="KW-0732">Signal</keyword>
<dbReference type="InterPro" id="IPR000233">
    <property type="entry name" value="Cadherin_Y-type_LIR"/>
</dbReference>
<feature type="domain" description="Cadherin" evidence="19">
    <location>
        <begin position="63"/>
        <end position="147"/>
    </location>
</feature>
<evidence type="ECO:0000256" key="18">
    <source>
        <dbReference type="SAM" id="SignalP"/>
    </source>
</evidence>
<dbReference type="InterPro" id="IPR027397">
    <property type="entry name" value="Catenin-bd_sf"/>
</dbReference>
<dbReference type="FunFam" id="2.60.40.60:FF:000068">
    <property type="entry name" value="Desmoglein 1"/>
    <property type="match status" value="1"/>
</dbReference>
<dbReference type="FunFam" id="2.60.40.60:FF:000031">
    <property type="entry name" value="Cadherin 3"/>
    <property type="match status" value="1"/>
</dbReference>
<accession>A0A9W7TX87</accession>
<keyword evidence="21" id="KW-1185">Reference proteome</keyword>
<reference evidence="20" key="1">
    <citation type="submission" date="2021-02" db="EMBL/GenBank/DDBJ databases">
        <title>Comparative genomics reveals that relaxation of natural selection precedes convergent phenotypic evolution of cavefish.</title>
        <authorList>
            <person name="Peng Z."/>
        </authorList>
    </citation>
    <scope>NUCLEOTIDE SEQUENCE</scope>
    <source>
        <tissue evidence="20">Muscle</tissue>
    </source>
</reference>
<feature type="signal peptide" evidence="18">
    <location>
        <begin position="1"/>
        <end position="26"/>
    </location>
</feature>
<name>A0A9W7TX87_TRIRA</name>
<keyword evidence="9 15" id="KW-0106">Calcium</keyword>
<evidence type="ECO:0000256" key="8">
    <source>
        <dbReference type="ARBA" id="ARBA00022737"/>
    </source>
</evidence>
<dbReference type="PROSITE" id="PS00232">
    <property type="entry name" value="CADHERIN_1"/>
    <property type="match status" value="2"/>
</dbReference>
<dbReference type="PANTHER" id="PTHR24025">
    <property type="entry name" value="DESMOGLEIN FAMILY MEMBER"/>
    <property type="match status" value="1"/>
</dbReference>
<dbReference type="InterPro" id="IPR002126">
    <property type="entry name" value="Cadherin-like_dom"/>
</dbReference>
<evidence type="ECO:0000256" key="7">
    <source>
        <dbReference type="ARBA" id="ARBA00022729"/>
    </source>
</evidence>
<dbReference type="Proteomes" id="UP001059041">
    <property type="component" value="Linkage Group LG10"/>
</dbReference>
<evidence type="ECO:0000256" key="4">
    <source>
        <dbReference type="ARBA" id="ARBA00022685"/>
    </source>
</evidence>
<dbReference type="FunFam" id="2.60.40.60:FF:000083">
    <property type="entry name" value="Desmoglein 1"/>
    <property type="match status" value="1"/>
</dbReference>
<proteinExistence type="predicted"/>
<keyword evidence="14" id="KW-0325">Glycoprotein</keyword>
<dbReference type="EMBL" id="JAFHDT010000010">
    <property type="protein sequence ID" value="KAI7804636.1"/>
    <property type="molecule type" value="Genomic_DNA"/>
</dbReference>
<dbReference type="GO" id="GO:0055113">
    <property type="term" value="P:epiboly involved in gastrulation with mouth forming second"/>
    <property type="evidence" value="ECO:0007669"/>
    <property type="project" value="UniProtKB-ARBA"/>
</dbReference>
<feature type="non-terminal residue" evidence="20">
    <location>
        <position position="1091"/>
    </location>
</feature>
<dbReference type="PROSITE" id="PS50268">
    <property type="entry name" value="CADHERIN_2"/>
    <property type="match status" value="4"/>
</dbReference>
<evidence type="ECO:0000256" key="3">
    <source>
        <dbReference type="ARBA" id="ARBA00022475"/>
    </source>
</evidence>
<dbReference type="InterPro" id="IPR009122">
    <property type="entry name" value="Desmosomal_cadherin"/>
</dbReference>
<dbReference type="PRINTS" id="PR01818">
    <property type="entry name" value="DESMOCADHERN"/>
</dbReference>
<dbReference type="GO" id="GO:0005886">
    <property type="term" value="C:plasma membrane"/>
    <property type="evidence" value="ECO:0007669"/>
    <property type="project" value="UniProtKB-SubCell"/>
</dbReference>
<gene>
    <name evidence="20" type="ORF">IRJ41_015751</name>
</gene>
<dbReference type="FunFam" id="4.10.900.10:FF:000003">
    <property type="entry name" value="Desmoglein 1"/>
    <property type="match status" value="1"/>
</dbReference>
<evidence type="ECO:0000313" key="21">
    <source>
        <dbReference type="Proteomes" id="UP001059041"/>
    </source>
</evidence>
<feature type="domain" description="Cadherin" evidence="19">
    <location>
        <begin position="154"/>
        <end position="257"/>
    </location>
</feature>
<dbReference type="PRINTS" id="PR00205">
    <property type="entry name" value="CADHERIN"/>
</dbReference>
<keyword evidence="5 16" id="KW-0812">Transmembrane</keyword>
<comment type="subcellular location">
    <subcellularLocation>
        <location evidence="2">Cell junction</location>
        <location evidence="2">Desmosome</location>
    </subcellularLocation>
    <subcellularLocation>
        <location evidence="1 16">Cell membrane</location>
        <topology evidence="1 16">Single-pass type I membrane protein</topology>
    </subcellularLocation>
</comment>
<dbReference type="Pfam" id="PF01049">
    <property type="entry name" value="CADH_Y-type_LIR"/>
    <property type="match status" value="1"/>
</dbReference>
<dbReference type="SUPFAM" id="SSF49313">
    <property type="entry name" value="Cadherin-like"/>
    <property type="match status" value="5"/>
</dbReference>
<dbReference type="GO" id="GO:0045216">
    <property type="term" value="P:cell-cell junction organization"/>
    <property type="evidence" value="ECO:0007669"/>
    <property type="project" value="UniProtKB-ARBA"/>
</dbReference>
<evidence type="ECO:0000256" key="17">
    <source>
        <dbReference type="RuleBase" id="RU004358"/>
    </source>
</evidence>
<feature type="domain" description="Cadherin" evidence="19">
    <location>
        <begin position="385"/>
        <end position="496"/>
    </location>
</feature>
<dbReference type="InterPro" id="IPR015919">
    <property type="entry name" value="Cadherin-like_sf"/>
</dbReference>
<dbReference type="Pfam" id="PF00028">
    <property type="entry name" value="Cadherin"/>
    <property type="match status" value="3"/>
</dbReference>
<protein>
    <submittedName>
        <fullName evidence="20">Desmoglein 2</fullName>
    </submittedName>
</protein>
<keyword evidence="4" id="KW-0165">Cleavage on pair of basic residues</keyword>
<dbReference type="InterPro" id="IPR020894">
    <property type="entry name" value="Cadherin_CS"/>
</dbReference>
<dbReference type="InterPro" id="IPR050971">
    <property type="entry name" value="Cadherin-domain_protein"/>
</dbReference>
<evidence type="ECO:0000256" key="13">
    <source>
        <dbReference type="ARBA" id="ARBA00023136"/>
    </source>
</evidence>
<comment type="caution">
    <text evidence="20">The sequence shown here is derived from an EMBL/GenBank/DDBJ whole genome shotgun (WGS) entry which is preliminary data.</text>
</comment>
<evidence type="ECO:0000256" key="6">
    <source>
        <dbReference type="ARBA" id="ARBA00022723"/>
    </source>
</evidence>
<keyword evidence="11" id="KW-0965">Cell junction</keyword>
<evidence type="ECO:0000256" key="15">
    <source>
        <dbReference type="PROSITE-ProRule" id="PRU00043"/>
    </source>
</evidence>
<comment type="function">
    <text evidence="17">A component of desmosome cell-cell junctions which are required for positive regulation of cellular adhesion. Involved in the interaction of plaque proteins and intermediate filaments mediating cell-cell adhesion.</text>
</comment>
<evidence type="ECO:0000259" key="19">
    <source>
        <dbReference type="PROSITE" id="PS50268"/>
    </source>
</evidence>
<evidence type="ECO:0000256" key="11">
    <source>
        <dbReference type="ARBA" id="ARBA00022949"/>
    </source>
</evidence>
<keyword evidence="10 16" id="KW-0130">Cell adhesion</keyword>
<dbReference type="PANTHER" id="PTHR24025:SF29">
    <property type="entry name" value="DESMOGLEIN-2-LIKE-RELATED"/>
    <property type="match status" value="1"/>
</dbReference>
<evidence type="ECO:0000256" key="9">
    <source>
        <dbReference type="ARBA" id="ARBA00022837"/>
    </source>
</evidence>
<evidence type="ECO:0000256" key="10">
    <source>
        <dbReference type="ARBA" id="ARBA00022889"/>
    </source>
</evidence>
<evidence type="ECO:0000256" key="16">
    <source>
        <dbReference type="RuleBase" id="RU003318"/>
    </source>
</evidence>
<sequence>ARRMSSAFTFLFCFSLSHVFQTKANSQHNVALHRQKREWIVPPQILEENVDYTKKDFIAKIRSDKEEYQGRNVRYSLRGIGADREPFNLFVVNPETGYVRITGILDREHIAQYNLSGVATFTDNTIAENDIGLRIKVKDQNDNSPVFGSMEFGSIDELSDVGTSVMKINCQDADEPGNPNSQIKYEIIGQQPDGPQMFTIGSDGVVRVSNPNLDRETIDQYVLLVKASDLNGAPGGRSSTGTMTIKISDVNDNVPVLEGPSEGSIEENTYGVEVMRFKAKDLDLEGTDNWVAMCDIVSGNEAGYFSIKMDPKTNEAILMLDKPVDYEDVKNINLGIGAANKAEFHHSITGVQSGAGSEGGATFLSSSAYNVNIKVKNQPEGPKFIPGTKAIPISEDGSAFDRTKIIARYPATDSDTGKEATNVRYAKGYDPDNWLTIDENTGAIRMNKAPDRESKHLVNGTYHAYIYSITQDMPSKTATGTIAIQVEDFNDHCPTLTSKVQTICTEKQAVLVTAVDEDAEPNGAPFTFNVVPETSKGKWVVEHLNDTTAILRAHEKLWPGEYEVTVEVKDQQGLGCPAPEKLKVDVCTCTDQGTCSRSGTGAAKGSRLGPAGIGLLFLGLLALLLIPLLLLLCQCGSGVIAGPFAEMPYDTKEHLISYHTEGQGEDRDVPVLIDDERDFGYSKKSVGGVYAPPGMGARTGIGMGIGGMGGTGGGYMESTSTIGGRAYNGLEMHSINSIKNSSAWAGREMAGDFDGMAAPEMFLNEYYSQKSRGIDDGFAKSNMMIYQNEGMGSPAGSVGCCSILEDDNDLAFLNDLGPKFNTLAEICGGKKSTVEHHVPLPSPPKPVERENISINRAVSSSNTVNVSSNAASTTRVENMLVAENRPTVIASMQPAPTLLVQQQPMYYMVEPQPSTLLMTERPAVQNMYVLNSAPMGEEVVFQGSNVTAGHGERMVFLERGGSTQALNTGMIRTGTLSGSQVLLVDGGAQSGHILQGTLPKGATRSQNVMIVEGGQGGVVQGSFKTGISAQGVSQGVVYGGSGVVQGSHQKAAFTAGSINGNMGLSGSTLRNPTSHKVVIQENKVVTSKTIK</sequence>
<dbReference type="FunFam" id="2.60.40.60:FF:000011">
    <property type="entry name" value="Cadherin 1"/>
    <property type="match status" value="1"/>
</dbReference>